<keyword evidence="9" id="KW-1185">Reference proteome</keyword>
<feature type="domain" description="SusD-like N-terminal" evidence="7">
    <location>
        <begin position="25"/>
        <end position="219"/>
    </location>
</feature>
<dbReference type="InterPro" id="IPR033985">
    <property type="entry name" value="SusD-like_N"/>
</dbReference>
<proteinExistence type="inferred from homology"/>
<accession>A0ABZ2YQ38</accession>
<feature type="domain" description="RagB/SusD" evidence="6">
    <location>
        <begin position="340"/>
        <end position="489"/>
    </location>
</feature>
<evidence type="ECO:0000313" key="9">
    <source>
        <dbReference type="Proteomes" id="UP001485459"/>
    </source>
</evidence>
<keyword evidence="4" id="KW-0472">Membrane</keyword>
<dbReference type="Proteomes" id="UP001485459">
    <property type="component" value="Chromosome"/>
</dbReference>
<dbReference type="InterPro" id="IPR012944">
    <property type="entry name" value="SusD_RagB_dom"/>
</dbReference>
<keyword evidence="3" id="KW-0732">Signal</keyword>
<evidence type="ECO:0000256" key="2">
    <source>
        <dbReference type="ARBA" id="ARBA00006275"/>
    </source>
</evidence>
<evidence type="ECO:0000259" key="7">
    <source>
        <dbReference type="Pfam" id="PF14322"/>
    </source>
</evidence>
<name>A0ABZ2YQ38_9BACT</name>
<evidence type="ECO:0000256" key="3">
    <source>
        <dbReference type="ARBA" id="ARBA00022729"/>
    </source>
</evidence>
<dbReference type="EMBL" id="CP149822">
    <property type="protein sequence ID" value="WZN41896.1"/>
    <property type="molecule type" value="Genomic_DNA"/>
</dbReference>
<organism evidence="8 9">
    <name type="scientific">Chitinophaga pollutisoli</name>
    <dbReference type="NCBI Taxonomy" id="3133966"/>
    <lineage>
        <taxon>Bacteria</taxon>
        <taxon>Pseudomonadati</taxon>
        <taxon>Bacteroidota</taxon>
        <taxon>Chitinophagia</taxon>
        <taxon>Chitinophagales</taxon>
        <taxon>Chitinophagaceae</taxon>
        <taxon>Chitinophaga</taxon>
    </lineage>
</organism>
<dbReference type="PROSITE" id="PS51257">
    <property type="entry name" value="PROKAR_LIPOPROTEIN"/>
    <property type="match status" value="1"/>
</dbReference>
<keyword evidence="5" id="KW-0998">Cell outer membrane</keyword>
<evidence type="ECO:0000259" key="6">
    <source>
        <dbReference type="Pfam" id="PF07980"/>
    </source>
</evidence>
<reference evidence="9" key="1">
    <citation type="submission" date="2024-03" db="EMBL/GenBank/DDBJ databases">
        <title>Chitinophaga horti sp. nov., isolated from garden soil.</title>
        <authorList>
            <person name="Lee D.S."/>
            <person name="Han D.M."/>
            <person name="Baek J.H."/>
            <person name="Choi D.G."/>
            <person name="Jeon J.H."/>
            <person name="Jeon C.O."/>
        </authorList>
    </citation>
    <scope>NUCLEOTIDE SEQUENCE [LARGE SCALE GENOMIC DNA]</scope>
    <source>
        <strain evidence="9">GPA1</strain>
    </source>
</reference>
<gene>
    <name evidence="8" type="ORF">WJU16_02445</name>
</gene>
<comment type="subcellular location">
    <subcellularLocation>
        <location evidence="1">Cell outer membrane</location>
    </subcellularLocation>
</comment>
<dbReference type="Pfam" id="PF07980">
    <property type="entry name" value="SusD_RagB"/>
    <property type="match status" value="1"/>
</dbReference>
<dbReference type="SUPFAM" id="SSF48452">
    <property type="entry name" value="TPR-like"/>
    <property type="match status" value="1"/>
</dbReference>
<protein>
    <submittedName>
        <fullName evidence="8">RagB/SusD family nutrient uptake outer membrane protein</fullName>
    </submittedName>
</protein>
<dbReference type="InterPro" id="IPR011990">
    <property type="entry name" value="TPR-like_helical_dom_sf"/>
</dbReference>
<dbReference type="RefSeq" id="WP_341836739.1">
    <property type="nucleotide sequence ID" value="NZ_CP149822.1"/>
</dbReference>
<dbReference type="Pfam" id="PF14322">
    <property type="entry name" value="SusD-like_3"/>
    <property type="match status" value="1"/>
</dbReference>
<sequence length="490" mass="53936">MKPIRIYIAACMMAAVFGQGCKSDLLDLSPESFLTNSNFPQTAADIDQMTIGIYSRLQSRKPGDYLVMEVPSDNLFMSANQSIAGSFELDGLTPEPGNPLLNNFWISTYNGIFRANSVLGEIDRPTDYRAGQKDQFAGEAKFLRALFYFDLVRVFGDVPKVTSVLGIEASRNTRKSPAAEIYQLIVDDLTDAAAKLPLQSGIARGRASKAAAIALLAKVQVYRKDWAAAQAALDQFATLQGYDLADNFADLWKLTGEDNPEAIFSLKYIDGSNGHGLSTAFIPNAGAAGIVNRGNEVALPSWSLIKLYDDADTRKAATVTLNYTAASAGAPTIFYPYVSKYAIPHTFDASGLDLPVIRYADVVLLRAEVAFHRNQPAVAVAALNEIRERAFGDATHNYTAADIASEITFYDKLLLERQLEFAYENERWFDLTRTGRFTQLIREERNYNNVTQTAVTATLRPQAFMKVFPIPQVQIGQAAPGVLEQTQGYY</sequence>
<evidence type="ECO:0000256" key="5">
    <source>
        <dbReference type="ARBA" id="ARBA00023237"/>
    </source>
</evidence>
<dbReference type="Gene3D" id="1.25.40.390">
    <property type="match status" value="1"/>
</dbReference>
<evidence type="ECO:0000256" key="4">
    <source>
        <dbReference type="ARBA" id="ARBA00023136"/>
    </source>
</evidence>
<evidence type="ECO:0000313" key="8">
    <source>
        <dbReference type="EMBL" id="WZN41896.1"/>
    </source>
</evidence>
<evidence type="ECO:0000256" key="1">
    <source>
        <dbReference type="ARBA" id="ARBA00004442"/>
    </source>
</evidence>
<comment type="similarity">
    <text evidence="2">Belongs to the SusD family.</text>
</comment>